<dbReference type="RefSeq" id="WP_244076624.1">
    <property type="nucleotide sequence ID" value="NZ_AP025581.1"/>
</dbReference>
<reference evidence="6" key="1">
    <citation type="submission" date="2022-01" db="EMBL/GenBank/DDBJ databases">
        <title>Novel bile acid biosynthetic pathways are enriched in the microbiome of centenarians.</title>
        <authorList>
            <person name="Sato Y."/>
            <person name="Atarashi K."/>
            <person name="Plichta R.D."/>
            <person name="Arai Y."/>
            <person name="Sasajima S."/>
            <person name="Kearney M.S."/>
            <person name="Suda W."/>
            <person name="Takeshita K."/>
            <person name="Sasaki T."/>
            <person name="Okamoto S."/>
            <person name="Skelly N.A."/>
            <person name="Okamura Y."/>
            <person name="Vlamakis H."/>
            <person name="Li Y."/>
            <person name="Tanoue T."/>
            <person name="Takei H."/>
            <person name="Nittono H."/>
            <person name="Narushima S."/>
            <person name="Irie J."/>
            <person name="Itoh H."/>
            <person name="Moriya K."/>
            <person name="Sugiura Y."/>
            <person name="Suematsu M."/>
            <person name="Moritoki N."/>
            <person name="Shibata S."/>
            <person name="Littman R.D."/>
            <person name="Fischbach A.M."/>
            <person name="Uwamino Y."/>
            <person name="Inoue T."/>
            <person name="Honda A."/>
            <person name="Hattori M."/>
            <person name="Murai T."/>
            <person name="Xavier J.R."/>
            <person name="Hirose N."/>
            <person name="Honda K."/>
        </authorList>
    </citation>
    <scope>NUCLEOTIDE SEQUENCE</scope>
    <source>
        <strain evidence="6">CE91-St16</strain>
    </source>
</reference>
<sequence length="232" mass="24276">MIDKAFLSSDLFLLTLTVGLYCLGCAVYRRLRVPLLHPVLLTFVAVIVFLSAAGIDYPRYKQATSSLDFALGMSVVALGYLLYEQVEQLRGSLLPVGVATLAGCVTGVLSVVYIAMAFGAGREILTSIAPKSVTVPIAVSVSGPLGGIVPITSVVVFCVGIFGSIFGEWILRRCGVRDAEARGFALGAAAHGIGTARAIEIGAVEGALSGLAMALMGLATALLMPLMERYLY</sequence>
<accession>A0AA37KT63</accession>
<evidence type="ECO:0000256" key="5">
    <source>
        <dbReference type="SAM" id="Phobius"/>
    </source>
</evidence>
<gene>
    <name evidence="6" type="ORF">CE91St16_21520</name>
</gene>
<keyword evidence="4 5" id="KW-0472">Membrane</keyword>
<feature type="transmembrane region" description="Helical" evidence="5">
    <location>
        <begin position="207"/>
        <end position="227"/>
    </location>
</feature>
<evidence type="ECO:0000256" key="1">
    <source>
        <dbReference type="ARBA" id="ARBA00004141"/>
    </source>
</evidence>
<evidence type="ECO:0000256" key="3">
    <source>
        <dbReference type="ARBA" id="ARBA00022989"/>
    </source>
</evidence>
<dbReference type="Pfam" id="PF04172">
    <property type="entry name" value="LrgB"/>
    <property type="match status" value="1"/>
</dbReference>
<dbReference type="InterPro" id="IPR007300">
    <property type="entry name" value="CidB/LrgB"/>
</dbReference>
<keyword evidence="2 5" id="KW-0812">Transmembrane</keyword>
<dbReference type="Proteomes" id="UP001055105">
    <property type="component" value="Unassembled WGS sequence"/>
</dbReference>
<dbReference type="PANTHER" id="PTHR30249">
    <property type="entry name" value="PUTATIVE SEROTONIN TRANSPORTER"/>
    <property type="match status" value="1"/>
</dbReference>
<feature type="transmembrane region" description="Helical" evidence="5">
    <location>
        <begin position="95"/>
        <end position="116"/>
    </location>
</feature>
<evidence type="ECO:0000313" key="6">
    <source>
        <dbReference type="EMBL" id="GKI19244.1"/>
    </source>
</evidence>
<organism evidence="6 7">
    <name type="scientific">Alistipes finegoldii</name>
    <dbReference type="NCBI Taxonomy" id="214856"/>
    <lineage>
        <taxon>Bacteria</taxon>
        <taxon>Pseudomonadati</taxon>
        <taxon>Bacteroidota</taxon>
        <taxon>Bacteroidia</taxon>
        <taxon>Bacteroidales</taxon>
        <taxon>Rikenellaceae</taxon>
        <taxon>Alistipes</taxon>
    </lineage>
</organism>
<evidence type="ECO:0000256" key="4">
    <source>
        <dbReference type="ARBA" id="ARBA00023136"/>
    </source>
</evidence>
<dbReference type="GO" id="GO:0016020">
    <property type="term" value="C:membrane"/>
    <property type="evidence" value="ECO:0007669"/>
    <property type="project" value="UniProtKB-SubCell"/>
</dbReference>
<feature type="transmembrane region" description="Helical" evidence="5">
    <location>
        <begin position="35"/>
        <end position="55"/>
    </location>
</feature>
<feature type="transmembrane region" description="Helical" evidence="5">
    <location>
        <begin position="6"/>
        <end position="28"/>
    </location>
</feature>
<keyword evidence="3 5" id="KW-1133">Transmembrane helix</keyword>
<dbReference type="AlphaFoldDB" id="A0AA37KT63"/>
<comment type="subcellular location">
    <subcellularLocation>
        <location evidence="1">Membrane</location>
        <topology evidence="1">Multi-pass membrane protein</topology>
    </subcellularLocation>
</comment>
<name>A0AA37KT63_9BACT</name>
<dbReference type="EMBL" id="BQOL01000001">
    <property type="protein sequence ID" value="GKI19244.1"/>
    <property type="molecule type" value="Genomic_DNA"/>
</dbReference>
<evidence type="ECO:0000256" key="2">
    <source>
        <dbReference type="ARBA" id="ARBA00022692"/>
    </source>
</evidence>
<comment type="caution">
    <text evidence="6">The sequence shown here is derived from an EMBL/GenBank/DDBJ whole genome shotgun (WGS) entry which is preliminary data.</text>
</comment>
<proteinExistence type="predicted"/>
<dbReference type="PANTHER" id="PTHR30249:SF0">
    <property type="entry name" value="PLASTIDAL GLYCOLATE_GLYCERATE TRANSLOCATOR 1, CHLOROPLASTIC"/>
    <property type="match status" value="1"/>
</dbReference>
<feature type="transmembrane region" description="Helical" evidence="5">
    <location>
        <begin position="148"/>
        <end position="171"/>
    </location>
</feature>
<feature type="transmembrane region" description="Helical" evidence="5">
    <location>
        <begin position="67"/>
        <end position="83"/>
    </location>
</feature>
<protein>
    <submittedName>
        <fullName evidence="6">Membrane protein</fullName>
    </submittedName>
</protein>
<evidence type="ECO:0000313" key="7">
    <source>
        <dbReference type="Proteomes" id="UP001055105"/>
    </source>
</evidence>